<comment type="caution">
    <text evidence="1">The sequence shown here is derived from an EMBL/GenBank/DDBJ whole genome shotgun (WGS) entry which is preliminary data.</text>
</comment>
<evidence type="ECO:0008006" key="3">
    <source>
        <dbReference type="Google" id="ProtNLM"/>
    </source>
</evidence>
<evidence type="ECO:0000313" key="2">
    <source>
        <dbReference type="Proteomes" id="UP001500630"/>
    </source>
</evidence>
<dbReference type="EMBL" id="BAABDQ010000003">
    <property type="protein sequence ID" value="GAA3536915.1"/>
    <property type="molecule type" value="Genomic_DNA"/>
</dbReference>
<dbReference type="RefSeq" id="WP_345559944.1">
    <property type="nucleotide sequence ID" value="NZ_BAABDQ010000003.1"/>
</dbReference>
<dbReference type="Proteomes" id="UP001500630">
    <property type="component" value="Unassembled WGS sequence"/>
</dbReference>
<proteinExistence type="predicted"/>
<protein>
    <recommendedName>
        <fullName evidence="3">ASCH domain-containing protein</fullName>
    </recommendedName>
</protein>
<accession>A0ABP6VNA4</accession>
<reference evidence="2" key="1">
    <citation type="journal article" date="2019" name="Int. J. Syst. Evol. Microbiol.">
        <title>The Global Catalogue of Microorganisms (GCM) 10K type strain sequencing project: providing services to taxonomists for standard genome sequencing and annotation.</title>
        <authorList>
            <consortium name="The Broad Institute Genomics Platform"/>
            <consortium name="The Broad Institute Genome Sequencing Center for Infectious Disease"/>
            <person name="Wu L."/>
            <person name="Ma J."/>
        </authorList>
    </citation>
    <scope>NUCLEOTIDE SEQUENCE [LARGE SCALE GENOMIC DNA]</scope>
    <source>
        <strain evidence="2">JCM 17326</strain>
    </source>
</reference>
<sequence>MTGTDARTPASDEARLAVRRVGRTTMVQVSDLMCPDRLILMSAKYWRRWRTEVASGRLTPETDGEQVIIAVQDLSVSRAVQKVFTTVAAYEEFQQAASVGRFDGLQPTMPGQVHGPWTWACGTVEIADGVTRSGVA</sequence>
<evidence type="ECO:0000313" key="1">
    <source>
        <dbReference type="EMBL" id="GAA3536915.1"/>
    </source>
</evidence>
<gene>
    <name evidence="1" type="ORF">GCM10022419_015910</name>
</gene>
<keyword evidence="2" id="KW-1185">Reference proteome</keyword>
<organism evidence="1 2">
    <name type="scientific">Nonomuraea rosea</name>
    <dbReference type="NCBI Taxonomy" id="638574"/>
    <lineage>
        <taxon>Bacteria</taxon>
        <taxon>Bacillati</taxon>
        <taxon>Actinomycetota</taxon>
        <taxon>Actinomycetes</taxon>
        <taxon>Streptosporangiales</taxon>
        <taxon>Streptosporangiaceae</taxon>
        <taxon>Nonomuraea</taxon>
    </lineage>
</organism>
<name>A0ABP6VNA4_9ACTN</name>